<proteinExistence type="inferred from homology"/>
<evidence type="ECO:0000256" key="5">
    <source>
        <dbReference type="ARBA" id="ARBA00023306"/>
    </source>
</evidence>
<feature type="region of interest" description="Disordered" evidence="6">
    <location>
        <begin position="78"/>
        <end position="114"/>
    </location>
</feature>
<evidence type="ECO:0000256" key="2">
    <source>
        <dbReference type="ARBA" id="ARBA00007979"/>
    </source>
</evidence>
<evidence type="ECO:0000313" key="7">
    <source>
        <dbReference type="EMBL" id="KAL1401108.1"/>
    </source>
</evidence>
<dbReference type="PANTHER" id="PTHR13372">
    <property type="entry name" value="GEMININ"/>
    <property type="match status" value="1"/>
</dbReference>
<protein>
    <recommendedName>
        <fullName evidence="9">Geminin</fullName>
    </recommendedName>
</protein>
<sequence length="227" mass="25151">MSAQSVKIVIPVESNAEQEEHQRNSRKMLKEVQNSSAMNKENVLKSVLGSKLPAFMAHKELAKKTLFADPAEAAIELKRKKMVQSQSSQTSPEKASGSKPTITEEDLTSVEGPSQQYWEVLAEKRRAALEESLSENMDLYEKLSSLEEELSTSKQMLQESRNLVEVLTELLQEGEAEKEEAAAVGKHGGGASPEDDSGVVPEVPSDDDDDSLRMFSRLLFPLKKDRC</sequence>
<dbReference type="InterPro" id="IPR022786">
    <property type="entry name" value="Geminin/Multicilin"/>
</dbReference>
<evidence type="ECO:0008006" key="9">
    <source>
        <dbReference type="Google" id="ProtNLM"/>
    </source>
</evidence>
<dbReference type="Proteomes" id="UP001562425">
    <property type="component" value="Unassembled WGS sequence"/>
</dbReference>
<dbReference type="EMBL" id="JBEHCU010005039">
    <property type="protein sequence ID" value="KAL1401108.1"/>
    <property type="molecule type" value="Genomic_DNA"/>
</dbReference>
<feature type="compositionally biased region" description="Polar residues" evidence="6">
    <location>
        <begin position="83"/>
        <end position="101"/>
    </location>
</feature>
<comment type="caution">
    <text evidence="7">The sequence shown here is derived from an EMBL/GenBank/DDBJ whole genome shotgun (WGS) entry which is preliminary data.</text>
</comment>
<name>A0ABD1DNC6_CULPP</name>
<gene>
    <name evidence="7" type="ORF">pipiens_006878</name>
</gene>
<dbReference type="GO" id="GO:0005634">
    <property type="term" value="C:nucleus"/>
    <property type="evidence" value="ECO:0007669"/>
    <property type="project" value="UniProtKB-SubCell"/>
</dbReference>
<evidence type="ECO:0000256" key="1">
    <source>
        <dbReference type="ARBA" id="ARBA00004123"/>
    </source>
</evidence>
<dbReference type="Pfam" id="PF07412">
    <property type="entry name" value="Geminin"/>
    <property type="match status" value="1"/>
</dbReference>
<evidence type="ECO:0000256" key="4">
    <source>
        <dbReference type="ARBA" id="ARBA00023242"/>
    </source>
</evidence>
<comment type="subcellular location">
    <subcellularLocation>
        <location evidence="1">Nucleus</location>
    </subcellularLocation>
</comment>
<evidence type="ECO:0000256" key="6">
    <source>
        <dbReference type="SAM" id="MobiDB-lite"/>
    </source>
</evidence>
<evidence type="ECO:0000313" key="8">
    <source>
        <dbReference type="Proteomes" id="UP001562425"/>
    </source>
</evidence>
<accession>A0ABD1DNC6</accession>
<reference evidence="7 8" key="1">
    <citation type="submission" date="2024-05" db="EMBL/GenBank/DDBJ databases">
        <title>Culex pipiens pipiens assembly and annotation.</title>
        <authorList>
            <person name="Alout H."/>
            <person name="Durand T."/>
        </authorList>
    </citation>
    <scope>NUCLEOTIDE SEQUENCE [LARGE SCALE GENOMIC DNA]</scope>
    <source>
        <strain evidence="7">HA-2024</strain>
        <tissue evidence="7">Whole body</tissue>
    </source>
</reference>
<evidence type="ECO:0000256" key="3">
    <source>
        <dbReference type="ARBA" id="ARBA00023054"/>
    </source>
</evidence>
<feature type="region of interest" description="Disordered" evidence="6">
    <location>
        <begin position="174"/>
        <end position="211"/>
    </location>
</feature>
<keyword evidence="3" id="KW-0175">Coiled coil</keyword>
<feature type="region of interest" description="Disordered" evidence="6">
    <location>
        <begin position="1"/>
        <end position="39"/>
    </location>
</feature>
<keyword evidence="5" id="KW-0131">Cell cycle</keyword>
<dbReference type="PANTHER" id="PTHR13372:SF5">
    <property type="entry name" value="GEMININ"/>
    <property type="match status" value="1"/>
</dbReference>
<comment type="similarity">
    <text evidence="2">Belongs to the geminin family.</text>
</comment>
<dbReference type="SUPFAM" id="SSF111469">
    <property type="entry name" value="Geminin coiled-coil domain"/>
    <property type="match status" value="1"/>
</dbReference>
<keyword evidence="4" id="KW-0539">Nucleus</keyword>
<organism evidence="7 8">
    <name type="scientific">Culex pipiens pipiens</name>
    <name type="common">Northern house mosquito</name>
    <dbReference type="NCBI Taxonomy" id="38569"/>
    <lineage>
        <taxon>Eukaryota</taxon>
        <taxon>Metazoa</taxon>
        <taxon>Ecdysozoa</taxon>
        <taxon>Arthropoda</taxon>
        <taxon>Hexapoda</taxon>
        <taxon>Insecta</taxon>
        <taxon>Pterygota</taxon>
        <taxon>Neoptera</taxon>
        <taxon>Endopterygota</taxon>
        <taxon>Diptera</taxon>
        <taxon>Nematocera</taxon>
        <taxon>Culicoidea</taxon>
        <taxon>Culicidae</taxon>
        <taxon>Culicinae</taxon>
        <taxon>Culicini</taxon>
        <taxon>Culex</taxon>
        <taxon>Culex</taxon>
    </lineage>
</organism>
<keyword evidence="8" id="KW-1185">Reference proteome</keyword>
<dbReference type="AlphaFoldDB" id="A0ABD1DNC6"/>
<dbReference type="Gene3D" id="1.20.5.1180">
    <property type="entry name" value="Geminin coiled-coil domain"/>
    <property type="match status" value="1"/>
</dbReference>